<comment type="caution">
    <text evidence="8">The sequence shown here is derived from an EMBL/GenBank/DDBJ whole genome shotgun (WGS) entry which is preliminary data.</text>
</comment>
<dbReference type="EMBL" id="MNVO01000065">
    <property type="protein sequence ID" value="OIO31514.1"/>
    <property type="molecule type" value="Genomic_DNA"/>
</dbReference>
<protein>
    <recommendedName>
        <fullName evidence="7">Bacterial Ig-like domain-containing protein</fullName>
    </recommendedName>
</protein>
<keyword evidence="2" id="KW-0964">Secreted</keyword>
<comment type="subcellular location">
    <subcellularLocation>
        <location evidence="1">Secreted</location>
    </subcellularLocation>
</comment>
<feature type="compositionally biased region" description="Basic and acidic residues" evidence="5">
    <location>
        <begin position="386"/>
        <end position="396"/>
    </location>
</feature>
<evidence type="ECO:0000256" key="2">
    <source>
        <dbReference type="ARBA" id="ARBA00022525"/>
    </source>
</evidence>
<evidence type="ECO:0000256" key="3">
    <source>
        <dbReference type="ARBA" id="ARBA00022729"/>
    </source>
</evidence>
<keyword evidence="6" id="KW-1133">Transmembrane helix</keyword>
<evidence type="ECO:0000256" key="1">
    <source>
        <dbReference type="ARBA" id="ARBA00004613"/>
    </source>
</evidence>
<evidence type="ECO:0000256" key="5">
    <source>
        <dbReference type="SAM" id="MobiDB-lite"/>
    </source>
</evidence>
<keyword evidence="6" id="KW-0812">Transmembrane</keyword>
<evidence type="ECO:0000256" key="4">
    <source>
        <dbReference type="ARBA" id="ARBA00022837"/>
    </source>
</evidence>
<accession>A0A1J4V2Y9</accession>
<dbReference type="Pfam" id="PF18884">
    <property type="entry name" value="TSP3_bac"/>
    <property type="match status" value="2"/>
</dbReference>
<sequence>MNNDSMRHRTKISLSLFFVILAIVFGNIAFAQFISSGEVSSTAVDSSTAVAPPIDTSVSGTGMDSVGTLYDTGGLNIDAAYSATATVQAIDASFGANTVESTSVKSATDTSNQTTARVSPGSLLLPKITGIEPVFTEPVSGDVVVVISTENVEAVNLHVLRDSAGIPLYLGRAESNVDHSRWKYAIRTKSLPNGRYSLTVAGKGIDGSVVRRSVLIGIYNPPNPTVAPEQKASLLQETQKIAPSIQAVNEETQVKEVTVKQDIISAVDQYAQTLQKNSVLEHTIDQQAAKNALQQEKQGLTEMVRKESQAINESVRLNDRTRLEAAKERILRNIDLSLERIRATNDASTTDPRLVKRLGEVRRATRERIENLEMVIREKEKKISERVGSDASKDFDQDGIPDYDEVNIYNTDPTSPDSDNDGYTDGAEILGGFDPLSQTVESSLVYEDPKENGAIRRDMFAVKDVAIKRLAAPEGGAEGSASNLVFSGNGLPNSFITLYIYSTPVIVVVKTDSDGNWSYILDRELSDGSHEVYAAITDNTGSILAKSDALPFVKQVEAVTLGSETIPVSGEGEEGFFNQGRLYIMAFVGAFVLGIALIGIGIIMGRQKPRVS</sequence>
<feature type="transmembrane region" description="Helical" evidence="6">
    <location>
        <begin position="582"/>
        <end position="604"/>
    </location>
</feature>
<gene>
    <name evidence="8" type="ORF">AUJ44_04475</name>
</gene>
<dbReference type="InterPro" id="IPR013783">
    <property type="entry name" value="Ig-like_fold"/>
</dbReference>
<dbReference type="STRING" id="1805282.AUJ44_04475"/>
<dbReference type="AlphaFoldDB" id="A0A1J4V2Y9"/>
<evidence type="ECO:0000256" key="6">
    <source>
        <dbReference type="SAM" id="Phobius"/>
    </source>
</evidence>
<dbReference type="Pfam" id="PF19077">
    <property type="entry name" value="Big_13"/>
    <property type="match status" value="1"/>
</dbReference>
<dbReference type="InterPro" id="IPR044016">
    <property type="entry name" value="Big_13"/>
</dbReference>
<keyword evidence="4" id="KW-0106">Calcium</keyword>
<evidence type="ECO:0000313" key="9">
    <source>
        <dbReference type="Proteomes" id="UP000183206"/>
    </source>
</evidence>
<dbReference type="Gene3D" id="2.60.40.10">
    <property type="entry name" value="Immunoglobulins"/>
    <property type="match status" value="1"/>
</dbReference>
<keyword evidence="6" id="KW-0472">Membrane</keyword>
<feature type="region of interest" description="Disordered" evidence="5">
    <location>
        <begin position="386"/>
        <end position="426"/>
    </location>
</feature>
<reference evidence="8 9" key="1">
    <citation type="journal article" date="2016" name="Environ. Microbiol.">
        <title>Genomic resolution of a cold subsurface aquifer community provides metabolic insights for novel microbes adapted to high CO concentrations.</title>
        <authorList>
            <person name="Probst A.J."/>
            <person name="Castelle C.J."/>
            <person name="Singh A."/>
            <person name="Brown C.T."/>
            <person name="Anantharaman K."/>
            <person name="Sharon I."/>
            <person name="Hug L.A."/>
            <person name="Burstein D."/>
            <person name="Emerson J.B."/>
            <person name="Thomas B.C."/>
            <person name="Banfield J.F."/>
        </authorList>
    </citation>
    <scope>NUCLEOTIDE SEQUENCE [LARGE SCALE GENOMIC DNA]</scope>
    <source>
        <strain evidence="8">CG1_02_47_685</strain>
    </source>
</reference>
<keyword evidence="3" id="KW-0732">Signal</keyword>
<feature type="domain" description="Bacterial Ig-like" evidence="7">
    <location>
        <begin position="483"/>
        <end position="547"/>
    </location>
</feature>
<dbReference type="Proteomes" id="UP000183206">
    <property type="component" value="Unassembled WGS sequence"/>
</dbReference>
<organism evidence="8 9">
    <name type="scientific">Candidatus Nomurabacteria bacterium CG1_02_47_685</name>
    <dbReference type="NCBI Taxonomy" id="1805282"/>
    <lineage>
        <taxon>Bacteria</taxon>
        <taxon>Candidatus Nomuraibacteriota</taxon>
    </lineage>
</organism>
<evidence type="ECO:0000313" key="8">
    <source>
        <dbReference type="EMBL" id="OIO31514.1"/>
    </source>
</evidence>
<feature type="compositionally biased region" description="Polar residues" evidence="5">
    <location>
        <begin position="408"/>
        <end position="417"/>
    </location>
</feature>
<proteinExistence type="predicted"/>
<dbReference type="InterPro" id="IPR059100">
    <property type="entry name" value="TSP3_bac"/>
</dbReference>
<evidence type="ECO:0000259" key="7">
    <source>
        <dbReference type="Pfam" id="PF19077"/>
    </source>
</evidence>
<name>A0A1J4V2Y9_9BACT</name>